<accession>A0A5E4QHG9</accession>
<evidence type="ECO:0000313" key="2">
    <source>
        <dbReference type="EMBL" id="VVC97276.1"/>
    </source>
</evidence>
<keyword evidence="1" id="KW-1133">Transmembrane helix</keyword>
<organism evidence="2 3">
    <name type="scientific">Leptidea sinapis</name>
    <dbReference type="NCBI Taxonomy" id="189913"/>
    <lineage>
        <taxon>Eukaryota</taxon>
        <taxon>Metazoa</taxon>
        <taxon>Ecdysozoa</taxon>
        <taxon>Arthropoda</taxon>
        <taxon>Hexapoda</taxon>
        <taxon>Insecta</taxon>
        <taxon>Pterygota</taxon>
        <taxon>Neoptera</taxon>
        <taxon>Endopterygota</taxon>
        <taxon>Lepidoptera</taxon>
        <taxon>Glossata</taxon>
        <taxon>Ditrysia</taxon>
        <taxon>Papilionoidea</taxon>
        <taxon>Pieridae</taxon>
        <taxon>Dismorphiinae</taxon>
        <taxon>Leptidea</taxon>
    </lineage>
</organism>
<keyword evidence="1" id="KW-0472">Membrane</keyword>
<evidence type="ECO:0000313" key="3">
    <source>
        <dbReference type="Proteomes" id="UP000324832"/>
    </source>
</evidence>
<feature type="transmembrane region" description="Helical" evidence="1">
    <location>
        <begin position="60"/>
        <end position="79"/>
    </location>
</feature>
<reference evidence="2 3" key="1">
    <citation type="submission" date="2017-07" db="EMBL/GenBank/DDBJ databases">
        <authorList>
            <person name="Talla V."/>
            <person name="Backstrom N."/>
        </authorList>
    </citation>
    <scope>NUCLEOTIDE SEQUENCE [LARGE SCALE GENOMIC DNA]</scope>
</reference>
<keyword evidence="3" id="KW-1185">Reference proteome</keyword>
<gene>
    <name evidence="2" type="ORF">LSINAPIS_LOCUS8596</name>
</gene>
<proteinExistence type="predicted"/>
<feature type="transmembrane region" description="Helical" evidence="1">
    <location>
        <begin position="116"/>
        <end position="136"/>
    </location>
</feature>
<dbReference type="AlphaFoldDB" id="A0A5E4QHG9"/>
<sequence length="170" mass="19171">MMKVPDLNRCCFCFPLRCGIILFAFINIIFLVVAVSWLAITTELQKSSITNDSSVEVLTLTILFSILGMGVILNFLLLYGAYQKEIAMLRLYNYYAVATSLAAIIPSFFLVSRRMYTDSAISFFAIALQCYVIVLVRSDVVKLEEKLFRQQGSPHYSHSINIVSDTVTLL</sequence>
<keyword evidence="1" id="KW-0812">Transmembrane</keyword>
<feature type="transmembrane region" description="Helical" evidence="1">
    <location>
        <begin position="20"/>
        <end position="40"/>
    </location>
</feature>
<dbReference type="EMBL" id="FZQP02003112">
    <property type="protein sequence ID" value="VVC97276.1"/>
    <property type="molecule type" value="Genomic_DNA"/>
</dbReference>
<evidence type="ECO:0000256" key="1">
    <source>
        <dbReference type="SAM" id="Phobius"/>
    </source>
</evidence>
<dbReference type="Proteomes" id="UP000324832">
    <property type="component" value="Unassembled WGS sequence"/>
</dbReference>
<name>A0A5E4QHG9_9NEOP</name>
<protein>
    <submittedName>
        <fullName evidence="2">Uncharacterized protein</fullName>
    </submittedName>
</protein>
<feature type="transmembrane region" description="Helical" evidence="1">
    <location>
        <begin position="91"/>
        <end position="110"/>
    </location>
</feature>